<sequence>MGVSAHLWWLTGAVVLGSAIGLYYYLRVTVSLFLSAPETLVRDTPNNWALTAGGCGGADLCRVWCCCWVSTRSADHAGADGTADVLIELELDNKGRQMAALVFLWVRREQLLNEISSS</sequence>
<dbReference type="GO" id="GO:0016491">
    <property type="term" value="F:oxidoreductase activity"/>
    <property type="evidence" value="ECO:0007669"/>
    <property type="project" value="UniProtKB-KW"/>
</dbReference>
<dbReference type="EMBL" id="CABEEZ010000118">
    <property type="protein sequence ID" value="VTR49063.1"/>
    <property type="molecule type" value="Genomic_DNA"/>
</dbReference>
<organism evidence="2">
    <name type="scientific">Serratia fonticola</name>
    <dbReference type="NCBI Taxonomy" id="47917"/>
    <lineage>
        <taxon>Bacteria</taxon>
        <taxon>Pseudomonadati</taxon>
        <taxon>Pseudomonadota</taxon>
        <taxon>Gammaproteobacteria</taxon>
        <taxon>Enterobacterales</taxon>
        <taxon>Yersiniaceae</taxon>
        <taxon>Serratia</taxon>
    </lineage>
</organism>
<keyword evidence="2" id="KW-0560">Oxidoreductase</keyword>
<gene>
    <name evidence="2" type="primary">nuoN_2</name>
    <name evidence="2" type="ORF">NCTC12965_05780</name>
</gene>
<keyword evidence="1" id="KW-0812">Transmembrane</keyword>
<dbReference type="EC" id="1.6.99.5" evidence="2"/>
<keyword evidence="1" id="KW-1133">Transmembrane helix</keyword>
<name>A0A4U9VRI0_SERFO</name>
<feature type="transmembrane region" description="Helical" evidence="1">
    <location>
        <begin position="6"/>
        <end position="26"/>
    </location>
</feature>
<proteinExistence type="predicted"/>
<dbReference type="AlphaFoldDB" id="A0A4U9VRI0"/>
<evidence type="ECO:0000256" key="1">
    <source>
        <dbReference type="SAM" id="Phobius"/>
    </source>
</evidence>
<accession>A0A4U9VRI0</accession>
<reference evidence="2" key="1">
    <citation type="submission" date="2019-05" db="EMBL/GenBank/DDBJ databases">
        <authorList>
            <consortium name="Pathogen Informatics"/>
        </authorList>
    </citation>
    <scope>NUCLEOTIDE SEQUENCE [LARGE SCALE GENOMIC DNA]</scope>
    <source>
        <strain evidence="2">NCTC12965</strain>
    </source>
</reference>
<keyword evidence="1" id="KW-0472">Membrane</keyword>
<evidence type="ECO:0000313" key="2">
    <source>
        <dbReference type="EMBL" id="VTR49063.1"/>
    </source>
</evidence>
<protein>
    <submittedName>
        <fullName evidence="2">NADH-quinone oxidoreductase subunit N</fullName>
        <ecNumber evidence="2">1.6.99.5</ecNumber>
    </submittedName>
</protein>